<proteinExistence type="predicted"/>
<keyword evidence="3" id="KW-1185">Reference proteome</keyword>
<gene>
    <name evidence="2" type="ORF">MAE02_64700</name>
</gene>
<feature type="region of interest" description="Disordered" evidence="1">
    <location>
        <begin position="71"/>
        <end position="92"/>
    </location>
</feature>
<sequence length="103" mass="11673">MVERLSSFPWVIVRVDCPLCPQRKGQYRLARLAAEYGADIQLCDLLDRIALDCPRRPLPWERLPNGFDSGSKARFTDLEGTYSPPPDLPPMMRKLTVIQGGKT</sequence>
<comment type="caution">
    <text evidence="2">The sequence shown here is derived from an EMBL/GenBank/DDBJ whole genome shotgun (WGS) entry which is preliminary data.</text>
</comment>
<protein>
    <submittedName>
        <fullName evidence="2">Uncharacterized protein</fullName>
    </submittedName>
</protein>
<name>A0A512C3J2_9HYPH</name>
<reference evidence="2 3" key="1">
    <citation type="submission" date="2019-07" db="EMBL/GenBank/DDBJ databases">
        <title>Whole genome shotgun sequence of Microvirga aerophila NBRC 106136.</title>
        <authorList>
            <person name="Hosoyama A."/>
            <person name="Uohara A."/>
            <person name="Ohji S."/>
            <person name="Ichikawa N."/>
        </authorList>
    </citation>
    <scope>NUCLEOTIDE SEQUENCE [LARGE SCALE GENOMIC DNA]</scope>
    <source>
        <strain evidence="2 3">NBRC 106136</strain>
    </source>
</reference>
<dbReference type="AlphaFoldDB" id="A0A512C3J2"/>
<evidence type="ECO:0000313" key="3">
    <source>
        <dbReference type="Proteomes" id="UP000321085"/>
    </source>
</evidence>
<dbReference type="EMBL" id="BJYU01000242">
    <property type="protein sequence ID" value="GEO18774.1"/>
    <property type="molecule type" value="Genomic_DNA"/>
</dbReference>
<accession>A0A512C3J2</accession>
<dbReference type="OrthoDB" id="7993291at2"/>
<organism evidence="2 3">
    <name type="scientific">Microvirga aerophila</name>
    <dbReference type="NCBI Taxonomy" id="670291"/>
    <lineage>
        <taxon>Bacteria</taxon>
        <taxon>Pseudomonadati</taxon>
        <taxon>Pseudomonadota</taxon>
        <taxon>Alphaproteobacteria</taxon>
        <taxon>Hyphomicrobiales</taxon>
        <taxon>Methylobacteriaceae</taxon>
        <taxon>Microvirga</taxon>
    </lineage>
</organism>
<evidence type="ECO:0000313" key="2">
    <source>
        <dbReference type="EMBL" id="GEO18774.1"/>
    </source>
</evidence>
<evidence type="ECO:0000256" key="1">
    <source>
        <dbReference type="SAM" id="MobiDB-lite"/>
    </source>
</evidence>
<dbReference type="Proteomes" id="UP000321085">
    <property type="component" value="Unassembled WGS sequence"/>
</dbReference>